<evidence type="ECO:0000256" key="2">
    <source>
        <dbReference type="ARBA" id="ARBA00023239"/>
    </source>
</evidence>
<comment type="caution">
    <text evidence="4">The sequence shown here is derived from an EMBL/GenBank/DDBJ whole genome shotgun (WGS) entry which is preliminary data.</text>
</comment>
<dbReference type="RefSeq" id="WP_169537378.1">
    <property type="nucleotide sequence ID" value="NZ_JABBZE010000332.1"/>
</dbReference>
<dbReference type="Proteomes" id="UP000542405">
    <property type="component" value="Unassembled WGS sequence"/>
</dbReference>
<dbReference type="InterPro" id="IPR008929">
    <property type="entry name" value="Chondroitin_lyas"/>
</dbReference>
<evidence type="ECO:0000256" key="1">
    <source>
        <dbReference type="ARBA" id="ARBA00022729"/>
    </source>
</evidence>
<organism evidence="4 5">
    <name type="scientific">Achromobacter ruhlandii</name>
    <dbReference type="NCBI Taxonomy" id="72557"/>
    <lineage>
        <taxon>Bacteria</taxon>
        <taxon>Pseudomonadati</taxon>
        <taxon>Pseudomonadota</taxon>
        <taxon>Betaproteobacteria</taxon>
        <taxon>Burkholderiales</taxon>
        <taxon>Alcaligenaceae</taxon>
        <taxon>Achromobacter</taxon>
    </lineage>
</organism>
<feature type="non-terminal residue" evidence="4">
    <location>
        <position position="1"/>
    </location>
</feature>
<dbReference type="GO" id="GO:0042597">
    <property type="term" value="C:periplasmic space"/>
    <property type="evidence" value="ECO:0007669"/>
    <property type="project" value="InterPro"/>
</dbReference>
<evidence type="ECO:0000259" key="3">
    <source>
        <dbReference type="Pfam" id="PF05426"/>
    </source>
</evidence>
<reference evidence="4 5" key="1">
    <citation type="submission" date="2020-04" db="EMBL/GenBank/DDBJ databases">
        <title>Achromobacter ruhlandii genome sequencing and assembly.</title>
        <authorList>
            <person name="Martins R.C.R."/>
            <person name="Perdigao-Neto L.V."/>
            <person name="Levin A.S.S."/>
            <person name="Costa S.F."/>
        </authorList>
    </citation>
    <scope>NUCLEOTIDE SEQUENCE [LARGE SCALE GENOMIC DNA]</scope>
    <source>
        <strain evidence="4 5">9035ralo</strain>
    </source>
</reference>
<keyword evidence="1" id="KW-0732">Signal</keyword>
<accession>A0A848NHX2</accession>
<name>A0A848NHX2_9BURK</name>
<dbReference type="EMBL" id="JABBZE010000332">
    <property type="protein sequence ID" value="NMU92268.1"/>
    <property type="molecule type" value="Genomic_DNA"/>
</dbReference>
<evidence type="ECO:0000313" key="4">
    <source>
        <dbReference type="EMBL" id="NMU92268.1"/>
    </source>
</evidence>
<dbReference type="GO" id="GO:0016829">
    <property type="term" value="F:lyase activity"/>
    <property type="evidence" value="ECO:0007669"/>
    <property type="project" value="UniProtKB-KW"/>
</dbReference>
<dbReference type="Gene3D" id="1.50.10.100">
    <property type="entry name" value="Chondroitin AC/alginate lyase"/>
    <property type="match status" value="1"/>
</dbReference>
<gene>
    <name evidence="4" type="ORF">HGQ98_21815</name>
</gene>
<sequence length="134" mass="14635">GVDDIQADGSLPMEMARGARALHYHDYAAAPLVMMAQLANESGQDWYAYREGALGRLARRVADGYRDSAWFAQQAGVAQQDRQPHGFSGWIEFYRLHAPDTPAFAALHAAGPFDDPRLGGNLTLMAAQGIVPRH</sequence>
<dbReference type="SUPFAM" id="SSF48230">
    <property type="entry name" value="Chondroitin AC/alginate lyase"/>
    <property type="match status" value="1"/>
</dbReference>
<dbReference type="AlphaFoldDB" id="A0A848NHX2"/>
<proteinExistence type="predicted"/>
<dbReference type="InterPro" id="IPR008397">
    <property type="entry name" value="Alginate_lyase_dom"/>
</dbReference>
<feature type="domain" description="Alginate lyase" evidence="3">
    <location>
        <begin position="3"/>
        <end position="71"/>
    </location>
</feature>
<keyword evidence="2 4" id="KW-0456">Lyase</keyword>
<dbReference type="Pfam" id="PF05426">
    <property type="entry name" value="Alginate_lyase"/>
    <property type="match status" value="1"/>
</dbReference>
<protein>
    <submittedName>
        <fullName evidence="4">Poly(Beta-D-mannuronate) lyase</fullName>
    </submittedName>
</protein>
<evidence type="ECO:0000313" key="5">
    <source>
        <dbReference type="Proteomes" id="UP000542405"/>
    </source>
</evidence>